<name>A0A1M5L1B7_9FIRM</name>
<dbReference type="EMBL" id="FQWY01000006">
    <property type="protein sequence ID" value="SHG58884.1"/>
    <property type="molecule type" value="Genomic_DNA"/>
</dbReference>
<dbReference type="AlphaFoldDB" id="A0A1M5L1B7"/>
<gene>
    <name evidence="1" type="ORF">SAMN02745221_00553</name>
</gene>
<protein>
    <submittedName>
        <fullName evidence="1">Uncharacterized protein</fullName>
    </submittedName>
</protein>
<proteinExistence type="predicted"/>
<keyword evidence="2" id="KW-1185">Reference proteome</keyword>
<evidence type="ECO:0000313" key="2">
    <source>
        <dbReference type="Proteomes" id="UP000242329"/>
    </source>
</evidence>
<evidence type="ECO:0000313" key="1">
    <source>
        <dbReference type="EMBL" id="SHG58884.1"/>
    </source>
</evidence>
<organism evidence="1 2">
    <name type="scientific">Thermosyntropha lipolytica DSM 11003</name>
    <dbReference type="NCBI Taxonomy" id="1123382"/>
    <lineage>
        <taxon>Bacteria</taxon>
        <taxon>Bacillati</taxon>
        <taxon>Bacillota</taxon>
        <taxon>Clostridia</taxon>
        <taxon>Eubacteriales</taxon>
        <taxon>Syntrophomonadaceae</taxon>
        <taxon>Thermosyntropha</taxon>
    </lineage>
</organism>
<sequence length="54" mass="6475">MDSNNYPDYSLKPKKIVLSGEDLRDEYVFEEMWLWGDDKERDLVNLIEQNRLPG</sequence>
<dbReference type="RefSeq" id="WP_159432295.1">
    <property type="nucleotide sequence ID" value="NZ_FQWY01000006.1"/>
</dbReference>
<dbReference type="STRING" id="1123382.SAMN02745221_00553"/>
<reference evidence="2" key="1">
    <citation type="submission" date="2016-11" db="EMBL/GenBank/DDBJ databases">
        <authorList>
            <person name="Varghese N."/>
            <person name="Submissions S."/>
        </authorList>
    </citation>
    <scope>NUCLEOTIDE SEQUENCE [LARGE SCALE GENOMIC DNA]</scope>
    <source>
        <strain evidence="2">DSM 11003</strain>
    </source>
</reference>
<dbReference type="Proteomes" id="UP000242329">
    <property type="component" value="Unassembled WGS sequence"/>
</dbReference>
<accession>A0A1M5L1B7</accession>